<reference evidence="1 2" key="1">
    <citation type="submission" date="2019-11" db="EMBL/GenBank/DDBJ databases">
        <title>Whole genome sequence of Oryza granulata.</title>
        <authorList>
            <person name="Li W."/>
        </authorList>
    </citation>
    <scope>NUCLEOTIDE SEQUENCE [LARGE SCALE GENOMIC DNA]</scope>
    <source>
        <strain evidence="2">cv. Menghai</strain>
        <tissue evidence="1">Leaf</tissue>
    </source>
</reference>
<evidence type="ECO:0000313" key="1">
    <source>
        <dbReference type="EMBL" id="KAF0915018.1"/>
    </source>
</evidence>
<comment type="caution">
    <text evidence="1">The sequence shown here is derived from an EMBL/GenBank/DDBJ whole genome shotgun (WGS) entry which is preliminary data.</text>
</comment>
<sequence length="99" mass="10938">MAGAYRRLRTLSQARASEMDVSPRRSSADTGGHLVGAEGIILHGHRHLVSFSVTVRSYRMGNGLVRIWRTAGVDTGGCWLTGSHPKQTREQRQTGKCKY</sequence>
<organism evidence="1 2">
    <name type="scientific">Oryza meyeriana var. granulata</name>
    <dbReference type="NCBI Taxonomy" id="110450"/>
    <lineage>
        <taxon>Eukaryota</taxon>
        <taxon>Viridiplantae</taxon>
        <taxon>Streptophyta</taxon>
        <taxon>Embryophyta</taxon>
        <taxon>Tracheophyta</taxon>
        <taxon>Spermatophyta</taxon>
        <taxon>Magnoliopsida</taxon>
        <taxon>Liliopsida</taxon>
        <taxon>Poales</taxon>
        <taxon>Poaceae</taxon>
        <taxon>BOP clade</taxon>
        <taxon>Oryzoideae</taxon>
        <taxon>Oryzeae</taxon>
        <taxon>Oryzinae</taxon>
        <taxon>Oryza</taxon>
        <taxon>Oryza meyeriana</taxon>
    </lineage>
</organism>
<dbReference type="AlphaFoldDB" id="A0A6G1DQX1"/>
<protein>
    <submittedName>
        <fullName evidence="1">Uncharacterized protein</fullName>
    </submittedName>
</protein>
<gene>
    <name evidence="1" type="ORF">E2562_033091</name>
</gene>
<proteinExistence type="predicted"/>
<keyword evidence="2" id="KW-1185">Reference proteome</keyword>
<dbReference type="Proteomes" id="UP000479710">
    <property type="component" value="Unassembled WGS sequence"/>
</dbReference>
<evidence type="ECO:0000313" key="2">
    <source>
        <dbReference type="Proteomes" id="UP000479710"/>
    </source>
</evidence>
<dbReference type="EMBL" id="SPHZ02000006">
    <property type="protein sequence ID" value="KAF0915018.1"/>
    <property type="molecule type" value="Genomic_DNA"/>
</dbReference>
<name>A0A6G1DQX1_9ORYZ</name>
<accession>A0A6G1DQX1</accession>